<evidence type="ECO:0000313" key="4">
    <source>
        <dbReference type="Proteomes" id="UP000323866"/>
    </source>
</evidence>
<keyword evidence="5" id="KW-1185">Reference proteome</keyword>
<keyword evidence="1" id="KW-1133">Transmembrane helix</keyword>
<reference evidence="3 5" key="3">
    <citation type="submission" date="2024-08" db="EMBL/GenBank/DDBJ databases">
        <authorList>
            <person name="Wei W."/>
        </authorList>
    </citation>
    <scope>NUCLEOTIDE SEQUENCE [LARGE SCALE GENOMIC DNA]</scope>
    <source>
        <strain evidence="3 5">XU2</strain>
    </source>
</reference>
<protein>
    <submittedName>
        <fullName evidence="2">Uncharacterized protein</fullName>
    </submittedName>
</protein>
<feature type="transmembrane region" description="Helical" evidence="1">
    <location>
        <begin position="5"/>
        <end position="26"/>
    </location>
</feature>
<feature type="transmembrane region" description="Helical" evidence="1">
    <location>
        <begin position="83"/>
        <end position="102"/>
    </location>
</feature>
<feature type="transmembrane region" description="Helical" evidence="1">
    <location>
        <begin position="54"/>
        <end position="74"/>
    </location>
</feature>
<reference evidence="2 4" key="1">
    <citation type="submission" date="2019-07" db="EMBL/GenBank/DDBJ databases">
        <authorList>
            <person name="Qu J.-H."/>
        </authorList>
    </citation>
    <scope>NUCLEOTIDE SEQUENCE [LARGE SCALE GENOMIC DNA]</scope>
    <source>
        <strain evidence="2 4">MDT1-10-3</strain>
    </source>
</reference>
<keyword evidence="1" id="KW-0472">Membrane</keyword>
<accession>A0A5M8QHY3</accession>
<dbReference type="AlphaFoldDB" id="A0A5M8QHY3"/>
<reference evidence="2 4" key="2">
    <citation type="submission" date="2019-09" db="EMBL/GenBank/DDBJ databases">
        <title>A bacterium isolated from glacier soil.</title>
        <authorList>
            <person name="Liu Q."/>
        </authorList>
    </citation>
    <scope>NUCLEOTIDE SEQUENCE [LARGE SCALE GENOMIC DNA]</scope>
    <source>
        <strain evidence="2 4">MDT1-10-3</strain>
    </source>
</reference>
<gene>
    <name evidence="3" type="ORF">ACD591_04330</name>
    <name evidence="2" type="ORF">FOE74_10390</name>
</gene>
<proteinExistence type="predicted"/>
<dbReference type="RefSeq" id="WP_149098527.1">
    <property type="nucleotide sequence ID" value="NZ_BMMG01000003.1"/>
</dbReference>
<name>A0A5M8QHY3_9BACT</name>
<comment type="caution">
    <text evidence="2">The sequence shown here is derived from an EMBL/GenBank/DDBJ whole genome shotgun (WGS) entry which is preliminary data.</text>
</comment>
<dbReference type="Proteomes" id="UP000323866">
    <property type="component" value="Unassembled WGS sequence"/>
</dbReference>
<evidence type="ECO:0000313" key="5">
    <source>
        <dbReference type="Proteomes" id="UP001570846"/>
    </source>
</evidence>
<sequence>MFRSILSVVGGAAIGVFTISLVQYMSHQLYPVPAHLNPNQGQAVASALENAPTAALLLVLFGFALGSFLAGMVAARYAHTRKVLHALLAGLLLMVAGIANLLALPHPLWFAVVSLLLYLPMAYFGGNMAARRMP</sequence>
<organism evidence="2 4">
    <name type="scientific">Rufibacter glacialis</name>
    <dbReference type="NCBI Taxonomy" id="1259555"/>
    <lineage>
        <taxon>Bacteria</taxon>
        <taxon>Pseudomonadati</taxon>
        <taxon>Bacteroidota</taxon>
        <taxon>Cytophagia</taxon>
        <taxon>Cytophagales</taxon>
        <taxon>Hymenobacteraceae</taxon>
        <taxon>Rufibacter</taxon>
    </lineage>
</organism>
<evidence type="ECO:0000313" key="3">
    <source>
        <dbReference type="EMBL" id="MFA1770507.1"/>
    </source>
</evidence>
<feature type="transmembrane region" description="Helical" evidence="1">
    <location>
        <begin position="108"/>
        <end position="126"/>
    </location>
</feature>
<dbReference type="EMBL" id="VKKZ01000020">
    <property type="protein sequence ID" value="KAA6434584.1"/>
    <property type="molecule type" value="Genomic_DNA"/>
</dbReference>
<evidence type="ECO:0000256" key="1">
    <source>
        <dbReference type="SAM" id="Phobius"/>
    </source>
</evidence>
<dbReference type="Proteomes" id="UP001570846">
    <property type="component" value="Unassembled WGS sequence"/>
</dbReference>
<keyword evidence="1" id="KW-0812">Transmembrane</keyword>
<dbReference type="EMBL" id="JBGOGF010000002">
    <property type="protein sequence ID" value="MFA1770507.1"/>
    <property type="molecule type" value="Genomic_DNA"/>
</dbReference>
<evidence type="ECO:0000313" key="2">
    <source>
        <dbReference type="EMBL" id="KAA6434584.1"/>
    </source>
</evidence>
<dbReference type="OrthoDB" id="893761at2"/>